<sequence>MSAQLSVILFIAQIMHSSKCAPTSHPETIVFPELIEGRDDSAAKVLKITEELTLYLEKSSVLAKEFLLRTYDGRLMQHTYFDGESLEESLYHDLHSFSSVMVSEENGLQVEGVLGPTLRIRPSLEAARTAEGHIAHILYEVAAETESGSEGVFTRTSNVSERQENQGGTVDLVRPELLIAVDSTFARQFRDHKALLRYVVISINSVNVRYLTVSDPRVRLRLCAVEVFTVYEEAFFVQSESLHCFGQIAGAVQRLRLSIFLQVL</sequence>
<protein>
    <submittedName>
        <fullName evidence="2">Reprolysin</fullName>
    </submittedName>
</protein>
<evidence type="ECO:0000256" key="1">
    <source>
        <dbReference type="SAM" id="SignalP"/>
    </source>
</evidence>
<feature type="chain" id="PRO_5012646377" evidence="1">
    <location>
        <begin position="21"/>
        <end position="264"/>
    </location>
</feature>
<organism evidence="2">
    <name type="scientific">Rhipicephalus zambeziensis</name>
    <dbReference type="NCBI Taxonomy" id="60191"/>
    <lineage>
        <taxon>Eukaryota</taxon>
        <taxon>Metazoa</taxon>
        <taxon>Ecdysozoa</taxon>
        <taxon>Arthropoda</taxon>
        <taxon>Chelicerata</taxon>
        <taxon>Arachnida</taxon>
        <taxon>Acari</taxon>
        <taxon>Parasitiformes</taxon>
        <taxon>Ixodida</taxon>
        <taxon>Ixodoidea</taxon>
        <taxon>Ixodidae</taxon>
        <taxon>Rhipicephalinae</taxon>
        <taxon>Rhipicephalus</taxon>
        <taxon>Rhipicephalus</taxon>
    </lineage>
</organism>
<feature type="signal peptide" evidence="1">
    <location>
        <begin position="1"/>
        <end position="20"/>
    </location>
</feature>
<dbReference type="EMBL" id="GFPF01004979">
    <property type="protein sequence ID" value="MAA16125.1"/>
    <property type="molecule type" value="Transcribed_RNA"/>
</dbReference>
<evidence type="ECO:0000313" key="2">
    <source>
        <dbReference type="EMBL" id="MAA16125.1"/>
    </source>
</evidence>
<dbReference type="AlphaFoldDB" id="A0A224YGL8"/>
<accession>A0A224YGL8</accession>
<proteinExistence type="predicted"/>
<keyword evidence="1" id="KW-0732">Signal</keyword>
<name>A0A224YGL8_9ACAR</name>
<reference evidence="2" key="1">
    <citation type="journal article" date="2017" name="Parasit. Vectors">
        <title>Sialotranscriptomics of Rhipicephalus zambeziensis reveals intricate expression profiles of secretory proteins and suggests tight temporal transcriptional regulation during blood-feeding.</title>
        <authorList>
            <person name="de Castro M.H."/>
            <person name="de Klerk D."/>
            <person name="Pienaar R."/>
            <person name="Rees D.J.G."/>
            <person name="Mans B.J."/>
        </authorList>
    </citation>
    <scope>NUCLEOTIDE SEQUENCE</scope>
    <source>
        <tissue evidence="2">Salivary glands</tissue>
    </source>
</reference>